<gene>
    <name evidence="1" type="ORF">D1953_07050</name>
</gene>
<evidence type="ECO:0000313" key="2">
    <source>
        <dbReference type="Proteomes" id="UP000266016"/>
    </source>
</evidence>
<keyword evidence="2" id="KW-1185">Reference proteome</keyword>
<dbReference type="EMBL" id="QWVS01000013">
    <property type="protein sequence ID" value="RID87067.1"/>
    <property type="molecule type" value="Genomic_DNA"/>
</dbReference>
<dbReference type="RefSeq" id="WP_119116462.1">
    <property type="nucleotide sequence ID" value="NZ_QWVS01000013.1"/>
</dbReference>
<protein>
    <submittedName>
        <fullName evidence="1">DUF2116 family Zn-ribbon domain-containing protein</fullName>
    </submittedName>
</protein>
<dbReference type="Proteomes" id="UP000266016">
    <property type="component" value="Unassembled WGS sequence"/>
</dbReference>
<comment type="caution">
    <text evidence="1">The sequence shown here is derived from an EMBL/GenBank/DDBJ whole genome shotgun (WGS) entry which is preliminary data.</text>
</comment>
<dbReference type="Pfam" id="PF09889">
    <property type="entry name" value="DUF2116"/>
    <property type="match status" value="1"/>
</dbReference>
<dbReference type="AlphaFoldDB" id="A0A398BB72"/>
<sequence>MGQDKELCVNCGKPIYNGFSFCSDECDLEYRLDD</sequence>
<dbReference type="InterPro" id="IPR019216">
    <property type="entry name" value="DUF2116_treble_clef"/>
</dbReference>
<name>A0A398BB72_9BACI</name>
<evidence type="ECO:0000313" key="1">
    <source>
        <dbReference type="EMBL" id="RID87067.1"/>
    </source>
</evidence>
<reference evidence="1 2" key="1">
    <citation type="submission" date="2018-08" db="EMBL/GenBank/DDBJ databases">
        <title>Bacillus jemisoniae sp. nov., Bacillus chryseoplanitiae sp. nov., Bacillus resnikiae sp. nov., and Bacillus frankliniae sp. nov., isolated from Viking spacecraft and associated surfaces.</title>
        <authorList>
            <person name="Seuylemezian A."/>
            <person name="Vaishampayan P."/>
        </authorList>
    </citation>
    <scope>NUCLEOTIDE SEQUENCE [LARGE SCALE GENOMIC DNA]</scope>
    <source>
        <strain evidence="1 2">MA001</strain>
    </source>
</reference>
<organism evidence="1 2">
    <name type="scientific">Peribacillus asahii</name>
    <dbReference type="NCBI Taxonomy" id="228899"/>
    <lineage>
        <taxon>Bacteria</taxon>
        <taxon>Bacillati</taxon>
        <taxon>Bacillota</taxon>
        <taxon>Bacilli</taxon>
        <taxon>Bacillales</taxon>
        <taxon>Bacillaceae</taxon>
        <taxon>Peribacillus</taxon>
    </lineage>
</organism>
<accession>A0A398BB72</accession>
<proteinExistence type="predicted"/>